<evidence type="ECO:0000313" key="3">
    <source>
        <dbReference type="Proteomes" id="UP000675882"/>
    </source>
</evidence>
<evidence type="ECO:0000313" key="2">
    <source>
        <dbReference type="EMBL" id="CAE6691625.1"/>
    </source>
</evidence>
<comment type="caution">
    <text evidence="2">The sequence shown here is derived from an EMBL/GenBank/DDBJ whole genome shotgun (WGS) entry which is preliminary data.</text>
</comment>
<dbReference type="AlphaFoldDB" id="A0A916FA75"/>
<feature type="transmembrane region" description="Helical" evidence="1">
    <location>
        <begin position="12"/>
        <end position="32"/>
    </location>
</feature>
<keyword evidence="1" id="KW-0812">Transmembrane</keyword>
<dbReference type="EMBL" id="CAJNBL010000005">
    <property type="protein sequence ID" value="CAE6691625.1"/>
    <property type="molecule type" value="Genomic_DNA"/>
</dbReference>
<gene>
    <name evidence="2" type="ORF">NTGZN8_130006</name>
</gene>
<dbReference type="Pfam" id="PF10741">
    <property type="entry name" value="T2SSM_b"/>
    <property type="match status" value="1"/>
</dbReference>
<accession>A0A916FA75</accession>
<name>A0A916FA75_9PROT</name>
<reference evidence="2" key="1">
    <citation type="submission" date="2021-02" db="EMBL/GenBank/DDBJ databases">
        <authorList>
            <person name="Han P."/>
        </authorList>
    </citation>
    <scope>NUCLEOTIDE SEQUENCE</scope>
    <source>
        <strain evidence="2">Candidatus Nitrotoga sp. ZN8</strain>
    </source>
</reference>
<keyword evidence="1" id="KW-0472">Membrane</keyword>
<keyword evidence="3" id="KW-1185">Reference proteome</keyword>
<dbReference type="NCBIfam" id="NF040576">
    <property type="entry name" value="T2SS_GspM_XpsM"/>
    <property type="match status" value="1"/>
</dbReference>
<dbReference type="Proteomes" id="UP000675882">
    <property type="component" value="Unassembled WGS sequence"/>
</dbReference>
<dbReference type="RefSeq" id="WP_213035054.1">
    <property type="nucleotide sequence ID" value="NZ_CAJNBL010000005.1"/>
</dbReference>
<dbReference type="InterPro" id="IPR034756">
    <property type="entry name" value="T2SSM_b"/>
</dbReference>
<keyword evidence="1" id="KW-1133">Transmembrane helix</keyword>
<evidence type="ECO:0000256" key="1">
    <source>
        <dbReference type="SAM" id="Phobius"/>
    </source>
</evidence>
<protein>
    <submittedName>
        <fullName evidence="2">Type II secretion system, protein M</fullName>
    </submittedName>
</protein>
<organism evidence="2 3">
    <name type="scientific">Candidatus Nitrotoga fabula</name>
    <dbReference type="NCBI Taxonomy" id="2182327"/>
    <lineage>
        <taxon>Bacteria</taxon>
        <taxon>Pseudomonadati</taxon>
        <taxon>Pseudomonadota</taxon>
        <taxon>Betaproteobacteria</taxon>
        <taxon>Nitrosomonadales</taxon>
        <taxon>Gallionellaceae</taxon>
        <taxon>Candidatus Nitrotoga</taxon>
    </lineage>
</organism>
<sequence length="198" mass="21778">MRALDKKESRYLAVALLLLFLAALIALVWVPVGMLHRHYDEALENMVDHLARYRQLAATRGEVSLALEQVQKRAGRQHFLMDTGPALAAAEIQSIAKSLIDAGGGRLISMQVAPHRDEDGYRRITVNVQFSSRLPGLRKILYAIETVRPYLLLDNISIRSQSKGGSRDAPAGNPELVAQFDVSGYALVADATMEAGKK</sequence>
<proteinExistence type="predicted"/>